<feature type="transmembrane region" description="Helical" evidence="6">
    <location>
        <begin position="170"/>
        <end position="192"/>
    </location>
</feature>
<dbReference type="Gene3D" id="1.20.1250.20">
    <property type="entry name" value="MFS general substrate transporter like domains"/>
    <property type="match status" value="1"/>
</dbReference>
<dbReference type="PANTHER" id="PTHR23502:SF34">
    <property type="entry name" value="PROTEIN HOL1"/>
    <property type="match status" value="1"/>
</dbReference>
<dbReference type="InterPro" id="IPR011701">
    <property type="entry name" value="MFS"/>
</dbReference>
<keyword evidence="3 6" id="KW-1133">Transmembrane helix</keyword>
<feature type="transmembrane region" description="Helical" evidence="6">
    <location>
        <begin position="72"/>
        <end position="90"/>
    </location>
</feature>
<dbReference type="Pfam" id="PF07690">
    <property type="entry name" value="MFS_1"/>
    <property type="match status" value="1"/>
</dbReference>
<feature type="transmembrane region" description="Helical" evidence="6">
    <location>
        <begin position="313"/>
        <end position="338"/>
    </location>
</feature>
<dbReference type="InterPro" id="IPR020846">
    <property type="entry name" value="MFS_dom"/>
</dbReference>
<dbReference type="SUPFAM" id="SSF103473">
    <property type="entry name" value="MFS general substrate transporter"/>
    <property type="match status" value="1"/>
</dbReference>
<feature type="transmembrane region" description="Helical" evidence="6">
    <location>
        <begin position="140"/>
        <end position="158"/>
    </location>
</feature>
<dbReference type="RefSeq" id="XP_026621644.1">
    <property type="nucleotide sequence ID" value="XM_026769613.1"/>
</dbReference>
<keyword evidence="9" id="KW-1185">Reference proteome</keyword>
<feature type="region of interest" description="Disordered" evidence="5">
    <location>
        <begin position="1"/>
        <end position="25"/>
    </location>
</feature>
<accession>A0A3F3PPC9</accession>
<evidence type="ECO:0000256" key="6">
    <source>
        <dbReference type="SAM" id="Phobius"/>
    </source>
</evidence>
<evidence type="ECO:0000313" key="9">
    <source>
        <dbReference type="Proteomes" id="UP000253729"/>
    </source>
</evidence>
<feature type="transmembrane region" description="Helical" evidence="6">
    <location>
        <begin position="228"/>
        <end position="248"/>
    </location>
</feature>
<dbReference type="PROSITE" id="PS50850">
    <property type="entry name" value="MFS"/>
    <property type="match status" value="1"/>
</dbReference>
<organism evidence="8 9">
    <name type="scientific">Aspergillus welwitschiae</name>
    <dbReference type="NCBI Taxonomy" id="1341132"/>
    <lineage>
        <taxon>Eukaryota</taxon>
        <taxon>Fungi</taxon>
        <taxon>Dikarya</taxon>
        <taxon>Ascomycota</taxon>
        <taxon>Pezizomycotina</taxon>
        <taxon>Eurotiomycetes</taxon>
        <taxon>Eurotiomycetidae</taxon>
        <taxon>Eurotiales</taxon>
        <taxon>Aspergillaceae</taxon>
        <taxon>Aspergillus</taxon>
        <taxon>Aspergillus subgen. Circumdati</taxon>
    </lineage>
</organism>
<dbReference type="AlphaFoldDB" id="A0A3F3PPC9"/>
<evidence type="ECO:0000256" key="5">
    <source>
        <dbReference type="SAM" id="MobiDB-lite"/>
    </source>
</evidence>
<feature type="transmembrane region" description="Helical" evidence="6">
    <location>
        <begin position="425"/>
        <end position="449"/>
    </location>
</feature>
<keyword evidence="2 6" id="KW-0812">Transmembrane</keyword>
<feature type="domain" description="Major facilitator superfamily (MFS) profile" evidence="7">
    <location>
        <begin position="74"/>
        <end position="518"/>
    </location>
</feature>
<dbReference type="STRING" id="1341132.A0A3F3PPC9"/>
<dbReference type="InterPro" id="IPR036259">
    <property type="entry name" value="MFS_trans_sf"/>
</dbReference>
<feature type="transmembrane region" description="Helical" evidence="6">
    <location>
        <begin position="110"/>
        <end position="128"/>
    </location>
</feature>
<reference evidence="8 9" key="1">
    <citation type="submission" date="2018-07" db="EMBL/GenBank/DDBJ databases">
        <title>The genomes of Aspergillus section Nigri reveals drivers in fungal speciation.</title>
        <authorList>
            <consortium name="DOE Joint Genome Institute"/>
            <person name="Vesth T.C."/>
            <person name="Nybo J."/>
            <person name="Theobald S."/>
            <person name="Brandl J."/>
            <person name="Frisvad J.C."/>
            <person name="Nielsen K.F."/>
            <person name="Lyhne E.K."/>
            <person name="Kogle M.E."/>
            <person name="Kuo A."/>
            <person name="Riley R."/>
            <person name="Clum A."/>
            <person name="Nolan M."/>
            <person name="Lipzen A."/>
            <person name="Salamov A."/>
            <person name="Henrissat B."/>
            <person name="Wiebenga A."/>
            <person name="De vries R.P."/>
            <person name="Grigoriev I.V."/>
            <person name="Mortensen U.H."/>
            <person name="Andersen M.R."/>
            <person name="Baker S.E."/>
        </authorList>
    </citation>
    <scope>NUCLEOTIDE SEQUENCE [LARGE SCALE GENOMIC DNA]</scope>
    <source>
        <strain evidence="8 9">CBS 139.54b</strain>
    </source>
</reference>
<dbReference type="PANTHER" id="PTHR23502">
    <property type="entry name" value="MAJOR FACILITATOR SUPERFAMILY"/>
    <property type="match status" value="1"/>
</dbReference>
<dbReference type="FunFam" id="1.20.1250.20:FF:000597">
    <property type="entry name" value="MFS transporter, putative"/>
    <property type="match status" value="1"/>
</dbReference>
<feature type="transmembrane region" description="Helical" evidence="6">
    <location>
        <begin position="199"/>
        <end position="222"/>
    </location>
</feature>
<keyword evidence="4 6" id="KW-0472">Membrane</keyword>
<dbReference type="EMBL" id="KZ852075">
    <property type="protein sequence ID" value="RDH28622.1"/>
    <property type="molecule type" value="Genomic_DNA"/>
</dbReference>
<comment type="subcellular location">
    <subcellularLocation>
        <location evidence="1">Membrane</location>
        <topology evidence="1">Multi-pass membrane protein</topology>
    </subcellularLocation>
</comment>
<feature type="transmembrane region" description="Helical" evidence="6">
    <location>
        <begin position="398"/>
        <end position="419"/>
    </location>
</feature>
<evidence type="ECO:0000256" key="2">
    <source>
        <dbReference type="ARBA" id="ARBA00022692"/>
    </source>
</evidence>
<gene>
    <name evidence="8" type="ORF">BDQ94DRAFT_162777</name>
</gene>
<evidence type="ECO:0000256" key="4">
    <source>
        <dbReference type="ARBA" id="ARBA00023136"/>
    </source>
</evidence>
<evidence type="ECO:0000313" key="8">
    <source>
        <dbReference type="EMBL" id="RDH28622.1"/>
    </source>
</evidence>
<feature type="transmembrane region" description="Helical" evidence="6">
    <location>
        <begin position="491"/>
        <end position="513"/>
    </location>
</feature>
<feature type="transmembrane region" description="Helical" evidence="6">
    <location>
        <begin position="461"/>
        <end position="479"/>
    </location>
</feature>
<dbReference type="Proteomes" id="UP000253729">
    <property type="component" value="Unassembled WGS sequence"/>
</dbReference>
<feature type="transmembrane region" description="Helical" evidence="6">
    <location>
        <begin position="350"/>
        <end position="377"/>
    </location>
</feature>
<name>A0A3F3PPC9_9EURO</name>
<dbReference type="GO" id="GO:0005886">
    <property type="term" value="C:plasma membrane"/>
    <property type="evidence" value="ECO:0007669"/>
    <property type="project" value="TreeGrafter"/>
</dbReference>
<protein>
    <submittedName>
        <fullName evidence="8">MFS general substrate transporter</fullName>
    </submittedName>
</protein>
<evidence type="ECO:0000259" key="7">
    <source>
        <dbReference type="PROSITE" id="PS50850"/>
    </source>
</evidence>
<evidence type="ECO:0000256" key="1">
    <source>
        <dbReference type="ARBA" id="ARBA00004141"/>
    </source>
</evidence>
<sequence>MAARDPKSSIGTVQKIADEDNHPHRSLGHVRLRHHETNEVILVPTPSDDPNDPLRWYVQCSSPAPLSTSYKIYIAVLVSLAMVMCNFMSAGPTVAMVDVAADFNSSVSRAAYFFNNSALLQGVSNLIWVPLLNKYGRRPIYISAYLLYFFMILGAGLAKTYAGELTTRTILGVGAGAGECLAPVTIADVFYLHQRGYGMAIYNSALSAGVSFGIIISGLVTINHSWRVIYWVGCALVGALWIVVVFFFPETAFRRTDNVDDLYNTQKHAEHVESRGEETHSRKQSYLQSLRFWSGQTYTDESLWRMFIRPFGLILLPPIFWATIVMSVTIGFLVAVTSNFATAFSETYGFAAWQSGLCFIAGMLGCFFGTFAGGPFSDWVADYLTKRNGGIREPEMRLPAILPSVIAAPLALLLYGFGIDRAWHWIVPTIGLGLLSFAISQGTNVSFVYCVDAYRPVAGEVAVTQLAFKSCFGFLLSFYTNPWIAESGYAAAFGAMAGISGGCLLFFIPLYLWGRHVRLASMKWPFVQFVFWKDDREVGE</sequence>
<dbReference type="GO" id="GO:0022857">
    <property type="term" value="F:transmembrane transporter activity"/>
    <property type="evidence" value="ECO:0007669"/>
    <property type="project" value="InterPro"/>
</dbReference>
<dbReference type="GeneID" id="38137969"/>
<evidence type="ECO:0000256" key="3">
    <source>
        <dbReference type="ARBA" id="ARBA00022989"/>
    </source>
</evidence>
<proteinExistence type="predicted"/>